<organism evidence="8 9">
    <name type="scientific">Chrysochromulina tobinii</name>
    <dbReference type="NCBI Taxonomy" id="1460289"/>
    <lineage>
        <taxon>Eukaryota</taxon>
        <taxon>Haptista</taxon>
        <taxon>Haptophyta</taxon>
        <taxon>Prymnesiophyceae</taxon>
        <taxon>Prymnesiales</taxon>
        <taxon>Chrysochromulinaceae</taxon>
        <taxon>Chrysochromulina</taxon>
    </lineage>
</organism>
<dbReference type="GO" id="GO:0046576">
    <property type="term" value="F:rhamnogalacturonan alpha-L-rhamnopyranosyl-(1-&gt;4)-alpha-D-galactopyranosyluronide lyase activity"/>
    <property type="evidence" value="ECO:0007669"/>
    <property type="project" value="UniProtKB-ARBA"/>
</dbReference>
<dbReference type="GO" id="GO:0004650">
    <property type="term" value="F:polygalacturonase activity"/>
    <property type="evidence" value="ECO:0007669"/>
    <property type="project" value="InterPro"/>
</dbReference>
<proteinExistence type="inferred from homology"/>
<comment type="similarity">
    <text evidence="1 6">Belongs to the glycosyl hydrolase 28 family.</text>
</comment>
<keyword evidence="3" id="KW-1015">Disulfide bond</keyword>
<keyword evidence="9" id="KW-1185">Reference proteome</keyword>
<sequence>MILLRTIALLAATHDIDTFGARDSDPSATMVNAAALTAALAAAQSGDTVLAKAGKIYYMNHVTASQLRGVIIHIEGTVLVDDNITAWVNDTTRQNWFEMVDSVNVTIGGGGTVDGQGMPWWDASITGSIKGVGENRPHLLQLTNSTELIIENLTLLNSPRFHIHFSQCARVVVRHVTIRVDRFAQRSLKAKAHTKRLAAVGPHVAPLAETIAHRLYGIEPRADGTLAPREDWRDWLLDEIVKLLPAWALQPEDLNTDGIDPNGEDYHVHDCTVDNDDDSIAVKPSSGKDRFECSQDMLFERLTLTGFGASVGSVPPSADVNCVRNLTFRNLSMPGTGKGIYIKSNPSCGAGVDRFGRTVQKTSVLEDITFEDVNISRPFWWAVWIGPQQQHEPGSALGDKCALAYPLRDTCPTQGCSTFSNITLRRVTIEEPLLSPGVILGNVSNPMRGLTLEDVNVKFGPNPKSGAWPWGRTYLCQAAALTSLGGTSPAPVCSGS</sequence>
<comment type="caution">
    <text evidence="8">The sequence shown here is derived from an EMBL/GenBank/DDBJ whole genome shotgun (WGS) entry which is preliminary data.</text>
</comment>
<evidence type="ECO:0000313" key="9">
    <source>
        <dbReference type="Proteomes" id="UP000037460"/>
    </source>
</evidence>
<evidence type="ECO:0000256" key="1">
    <source>
        <dbReference type="ARBA" id="ARBA00008834"/>
    </source>
</evidence>
<evidence type="ECO:0000256" key="3">
    <source>
        <dbReference type="ARBA" id="ARBA00023157"/>
    </source>
</evidence>
<dbReference type="SUPFAM" id="SSF51126">
    <property type="entry name" value="Pectin lyase-like"/>
    <property type="match status" value="1"/>
</dbReference>
<dbReference type="InterPro" id="IPR011050">
    <property type="entry name" value="Pectin_lyase_fold/virulence"/>
</dbReference>
<dbReference type="PANTHER" id="PTHR31736">
    <property type="match status" value="1"/>
</dbReference>
<keyword evidence="5 6" id="KW-0326">Glycosidase</keyword>
<dbReference type="InterPro" id="IPR000743">
    <property type="entry name" value="Glyco_hydro_28"/>
</dbReference>
<evidence type="ECO:0000256" key="4">
    <source>
        <dbReference type="ARBA" id="ARBA00023180"/>
    </source>
</evidence>
<evidence type="ECO:0000256" key="6">
    <source>
        <dbReference type="RuleBase" id="RU361169"/>
    </source>
</evidence>
<dbReference type="EMBL" id="JWZX01001436">
    <property type="protein sequence ID" value="KOO33753.1"/>
    <property type="molecule type" value="Genomic_DNA"/>
</dbReference>
<keyword evidence="7" id="KW-0732">Signal</keyword>
<name>A0A0M0K5T8_9EUKA</name>
<dbReference type="PANTHER" id="PTHR31736:SF19">
    <property type="entry name" value="PECTIN LYASE SUPERFAMILY PROTEIN-RELATED"/>
    <property type="match status" value="1"/>
</dbReference>
<dbReference type="AlphaFoldDB" id="A0A0M0K5T8"/>
<protein>
    <recommendedName>
        <fullName evidence="10">Polygalacturonase</fullName>
    </recommendedName>
</protein>
<feature type="chain" id="PRO_5005602405" description="Polygalacturonase" evidence="7">
    <location>
        <begin position="19"/>
        <end position="496"/>
    </location>
</feature>
<keyword evidence="4" id="KW-0325">Glycoprotein</keyword>
<evidence type="ECO:0000256" key="7">
    <source>
        <dbReference type="SAM" id="SignalP"/>
    </source>
</evidence>
<reference evidence="9" key="1">
    <citation type="journal article" date="2015" name="PLoS Genet.">
        <title>Genome Sequence and Transcriptome Analyses of Chrysochromulina tobin: Metabolic Tools for Enhanced Algal Fitness in the Prominent Order Prymnesiales (Haptophyceae).</title>
        <authorList>
            <person name="Hovde B.T."/>
            <person name="Deodato C.R."/>
            <person name="Hunsperger H.M."/>
            <person name="Ryken S.A."/>
            <person name="Yost W."/>
            <person name="Jha R.K."/>
            <person name="Patterson J."/>
            <person name="Monnat R.J. Jr."/>
            <person name="Barlow S.B."/>
            <person name="Starkenburg S.R."/>
            <person name="Cattolico R.A."/>
        </authorList>
    </citation>
    <scope>NUCLEOTIDE SEQUENCE</scope>
    <source>
        <strain evidence="9">CCMP291</strain>
    </source>
</reference>
<evidence type="ECO:0000313" key="8">
    <source>
        <dbReference type="EMBL" id="KOO33753.1"/>
    </source>
</evidence>
<keyword evidence="2 6" id="KW-0378">Hydrolase</keyword>
<evidence type="ECO:0000256" key="5">
    <source>
        <dbReference type="ARBA" id="ARBA00023295"/>
    </source>
</evidence>
<accession>A0A0M0K5T8</accession>
<feature type="signal peptide" evidence="7">
    <location>
        <begin position="1"/>
        <end position="18"/>
    </location>
</feature>
<dbReference type="Gene3D" id="2.160.20.10">
    <property type="entry name" value="Single-stranded right-handed beta-helix, Pectin lyase-like"/>
    <property type="match status" value="1"/>
</dbReference>
<dbReference type="GO" id="GO:0005975">
    <property type="term" value="P:carbohydrate metabolic process"/>
    <property type="evidence" value="ECO:0007669"/>
    <property type="project" value="InterPro"/>
</dbReference>
<dbReference type="Pfam" id="PF00295">
    <property type="entry name" value="Glyco_hydro_28"/>
    <property type="match status" value="2"/>
</dbReference>
<dbReference type="OrthoDB" id="187139at2759"/>
<dbReference type="InterPro" id="IPR012334">
    <property type="entry name" value="Pectin_lyas_fold"/>
</dbReference>
<evidence type="ECO:0000256" key="2">
    <source>
        <dbReference type="ARBA" id="ARBA00022801"/>
    </source>
</evidence>
<gene>
    <name evidence="8" type="ORF">Ctob_014444</name>
</gene>
<evidence type="ECO:0008006" key="10">
    <source>
        <dbReference type="Google" id="ProtNLM"/>
    </source>
</evidence>
<dbReference type="Proteomes" id="UP000037460">
    <property type="component" value="Unassembled WGS sequence"/>
</dbReference>